<sequence length="45" mass="5356">MSPDGPIFLKFLFERSSRLRLGVNGSCSDSHGPWWKRRLRHDFHE</sequence>
<name>A0A0E9U823_ANGAN</name>
<dbReference type="EMBL" id="GBXM01046513">
    <property type="protein sequence ID" value="JAH62064.1"/>
    <property type="molecule type" value="Transcribed_RNA"/>
</dbReference>
<organism evidence="1">
    <name type="scientific">Anguilla anguilla</name>
    <name type="common">European freshwater eel</name>
    <name type="synonym">Muraena anguilla</name>
    <dbReference type="NCBI Taxonomy" id="7936"/>
    <lineage>
        <taxon>Eukaryota</taxon>
        <taxon>Metazoa</taxon>
        <taxon>Chordata</taxon>
        <taxon>Craniata</taxon>
        <taxon>Vertebrata</taxon>
        <taxon>Euteleostomi</taxon>
        <taxon>Actinopterygii</taxon>
        <taxon>Neopterygii</taxon>
        <taxon>Teleostei</taxon>
        <taxon>Anguilliformes</taxon>
        <taxon>Anguillidae</taxon>
        <taxon>Anguilla</taxon>
    </lineage>
</organism>
<proteinExistence type="predicted"/>
<protein>
    <submittedName>
        <fullName evidence="1">Uncharacterized protein</fullName>
    </submittedName>
</protein>
<reference evidence="1" key="2">
    <citation type="journal article" date="2015" name="Fish Shellfish Immunol.">
        <title>Early steps in the European eel (Anguilla anguilla)-Vibrio vulnificus interaction in the gills: Role of the RtxA13 toxin.</title>
        <authorList>
            <person name="Callol A."/>
            <person name="Pajuelo D."/>
            <person name="Ebbesson L."/>
            <person name="Teles M."/>
            <person name="MacKenzie S."/>
            <person name="Amaro C."/>
        </authorList>
    </citation>
    <scope>NUCLEOTIDE SEQUENCE</scope>
</reference>
<reference evidence="1" key="1">
    <citation type="submission" date="2014-11" db="EMBL/GenBank/DDBJ databases">
        <authorList>
            <person name="Amaro Gonzalez C."/>
        </authorList>
    </citation>
    <scope>NUCLEOTIDE SEQUENCE</scope>
</reference>
<evidence type="ECO:0000313" key="1">
    <source>
        <dbReference type="EMBL" id="JAH62064.1"/>
    </source>
</evidence>
<accession>A0A0E9U823</accession>
<dbReference type="AlphaFoldDB" id="A0A0E9U823"/>